<accession>A0A167XIJ6</accession>
<dbReference type="GO" id="GO:0046872">
    <property type="term" value="F:metal ion binding"/>
    <property type="evidence" value="ECO:0007669"/>
    <property type="project" value="UniProtKB-KW"/>
</dbReference>
<dbReference type="Pfam" id="PF13359">
    <property type="entry name" value="DDE_Tnp_4"/>
    <property type="match status" value="1"/>
</dbReference>
<comment type="cofactor">
    <cofactor evidence="1">
        <name>a divalent metal cation</name>
        <dbReference type="ChEBI" id="CHEBI:60240"/>
    </cofactor>
</comment>
<dbReference type="InterPro" id="IPR027806">
    <property type="entry name" value="HARBI1_dom"/>
</dbReference>
<comment type="caution">
    <text evidence="5">The sequence shown here is derived from an EMBL/GenBank/DDBJ whole genome shotgun (WGS) entry which is preliminary data.</text>
</comment>
<feature type="region of interest" description="Disordered" evidence="3">
    <location>
        <begin position="42"/>
        <end position="61"/>
    </location>
</feature>
<protein>
    <recommendedName>
        <fullName evidence="4">DDE Tnp4 domain-containing protein</fullName>
    </recommendedName>
</protein>
<dbReference type="AlphaFoldDB" id="A0A167XIJ6"/>
<keyword evidence="6" id="KW-1185">Reference proteome</keyword>
<evidence type="ECO:0000256" key="3">
    <source>
        <dbReference type="SAM" id="MobiDB-lite"/>
    </source>
</evidence>
<evidence type="ECO:0000256" key="2">
    <source>
        <dbReference type="ARBA" id="ARBA00022723"/>
    </source>
</evidence>
<organism evidence="5 6">
    <name type="scientific">Ascosphaera apis ARSEF 7405</name>
    <dbReference type="NCBI Taxonomy" id="392613"/>
    <lineage>
        <taxon>Eukaryota</taxon>
        <taxon>Fungi</taxon>
        <taxon>Dikarya</taxon>
        <taxon>Ascomycota</taxon>
        <taxon>Pezizomycotina</taxon>
        <taxon>Eurotiomycetes</taxon>
        <taxon>Eurotiomycetidae</taxon>
        <taxon>Onygenales</taxon>
        <taxon>Ascosphaeraceae</taxon>
        <taxon>Ascosphaera</taxon>
    </lineage>
</organism>
<dbReference type="PANTHER" id="PTHR34615">
    <property type="entry name" value="PX DOMAIN-CONTAINING PROTEIN"/>
    <property type="match status" value="1"/>
</dbReference>
<dbReference type="PANTHER" id="PTHR34615:SF1">
    <property type="entry name" value="PX DOMAIN-CONTAINING PROTEIN"/>
    <property type="match status" value="1"/>
</dbReference>
<evidence type="ECO:0000259" key="4">
    <source>
        <dbReference type="Pfam" id="PF13359"/>
    </source>
</evidence>
<sequence>MDNTDIDAMELDALASFNDTLTTMLTTLSAFLLLTAASLDNNDETPRRRRRQRDPSQRKRRTTEYRRFRFNLDNLSNQMCTQFFRFNKDEIRKILPYMGLSHLRYRNRLKPSEELAMCIWLNRLSWPNRIHDMPRLFGVSPTYISVVYNDVMWHFHRRFTQFLRWDPERLTVSKIRQYAEVIGEGGKVWAFIDGTTQQICRPGRNQEVFYTGHKAFHGYKWQGIVTPDGLCSSLAGPKEGSTSDWLMYEHSGIDETINSLFNQHGIPLDRRPLIYGDAAYTSRMASMGPWRRPARGELSPEKISFNQRLSKKRVAVENFFSMVQAQWTLGVMRICHRLGSTPVALTFQAGLAQIRYSPTHA</sequence>
<evidence type="ECO:0000313" key="5">
    <source>
        <dbReference type="EMBL" id="KZZ90127.1"/>
    </source>
</evidence>
<name>A0A167XIJ6_9EURO</name>
<dbReference type="Proteomes" id="UP000242877">
    <property type="component" value="Unassembled WGS sequence"/>
</dbReference>
<proteinExistence type="predicted"/>
<reference evidence="5 6" key="1">
    <citation type="journal article" date="2016" name="Genome Biol. Evol.">
        <title>Divergent and convergent evolution of fungal pathogenicity.</title>
        <authorList>
            <person name="Shang Y."/>
            <person name="Xiao G."/>
            <person name="Zheng P."/>
            <person name="Cen K."/>
            <person name="Zhan S."/>
            <person name="Wang C."/>
        </authorList>
    </citation>
    <scope>NUCLEOTIDE SEQUENCE [LARGE SCALE GENOMIC DNA]</scope>
    <source>
        <strain evidence="5 6">ARSEF 7405</strain>
    </source>
</reference>
<keyword evidence="2" id="KW-0479">Metal-binding</keyword>
<dbReference type="VEuPathDB" id="FungiDB:AAP_04077"/>
<feature type="domain" description="DDE Tnp4" evidence="4">
    <location>
        <begin position="192"/>
        <end position="329"/>
    </location>
</feature>
<evidence type="ECO:0000256" key="1">
    <source>
        <dbReference type="ARBA" id="ARBA00001968"/>
    </source>
</evidence>
<dbReference type="EMBL" id="AZGZ01000018">
    <property type="protein sequence ID" value="KZZ90127.1"/>
    <property type="molecule type" value="Genomic_DNA"/>
</dbReference>
<evidence type="ECO:0000313" key="6">
    <source>
        <dbReference type="Proteomes" id="UP000242877"/>
    </source>
</evidence>
<dbReference type="OrthoDB" id="5289248at2759"/>
<gene>
    <name evidence="5" type="ORF">AAP_04077</name>
</gene>